<dbReference type="EMBL" id="PDUG01000006">
    <property type="protein sequence ID" value="PIC19881.1"/>
    <property type="molecule type" value="Genomic_DNA"/>
</dbReference>
<gene>
    <name evidence="1" type="primary">Cnig_chr_X.g25261</name>
    <name evidence="1" type="ORF">B9Z55_025261</name>
</gene>
<keyword evidence="2" id="KW-1185">Reference proteome</keyword>
<reference evidence="2" key="1">
    <citation type="submission" date="2017-10" db="EMBL/GenBank/DDBJ databases">
        <title>Rapid genome shrinkage in a self-fertile nematode reveals novel sperm competition proteins.</title>
        <authorList>
            <person name="Yin D."/>
            <person name="Schwarz E.M."/>
            <person name="Thomas C.G."/>
            <person name="Felde R.L."/>
            <person name="Korf I.F."/>
            <person name="Cutter A.D."/>
            <person name="Schartner C.M."/>
            <person name="Ralston E.J."/>
            <person name="Meyer B.J."/>
            <person name="Haag E.S."/>
        </authorList>
    </citation>
    <scope>NUCLEOTIDE SEQUENCE [LARGE SCALE GENOMIC DNA]</scope>
    <source>
        <strain evidence="2">JU1422</strain>
    </source>
</reference>
<accession>A0A2G5SYH3</accession>
<proteinExistence type="predicted"/>
<dbReference type="Proteomes" id="UP000230233">
    <property type="component" value="Chromosome X"/>
</dbReference>
<protein>
    <submittedName>
        <fullName evidence="1">Uncharacterized protein</fullName>
    </submittedName>
</protein>
<comment type="caution">
    <text evidence="1">The sequence shown here is derived from an EMBL/GenBank/DDBJ whole genome shotgun (WGS) entry which is preliminary data.</text>
</comment>
<evidence type="ECO:0000313" key="2">
    <source>
        <dbReference type="Proteomes" id="UP000230233"/>
    </source>
</evidence>
<evidence type="ECO:0000313" key="1">
    <source>
        <dbReference type="EMBL" id="PIC19881.1"/>
    </source>
</evidence>
<organism evidence="1 2">
    <name type="scientific">Caenorhabditis nigoni</name>
    <dbReference type="NCBI Taxonomy" id="1611254"/>
    <lineage>
        <taxon>Eukaryota</taxon>
        <taxon>Metazoa</taxon>
        <taxon>Ecdysozoa</taxon>
        <taxon>Nematoda</taxon>
        <taxon>Chromadorea</taxon>
        <taxon>Rhabditida</taxon>
        <taxon>Rhabditina</taxon>
        <taxon>Rhabditomorpha</taxon>
        <taxon>Rhabditoidea</taxon>
        <taxon>Rhabditidae</taxon>
        <taxon>Peloderinae</taxon>
        <taxon>Caenorhabditis</taxon>
    </lineage>
</organism>
<name>A0A2G5SYH3_9PELO</name>
<dbReference type="AlphaFoldDB" id="A0A2G5SYH3"/>
<sequence length="66" mass="8024">MMLLKKNTTFSGDRKRYEKFKWKITVSSSIKLVRVTSRRYIEKRMLTITKRISQKRTVVDNWSLIQ</sequence>